<name>A0ABV8AH31_9FLAO</name>
<sequence>MKTYKFALRTLSLLSVLTLSFVACEQDFASIDSDIINPDTATNFETDNTPYSVITYTDALGPVQTDNLAINFLGVYDDPNYGETIGNIVTQLRPTTLSPDFGSGAMLESVVITIPYFSRTTGFDDNNRPSYKLDSIYPYSEDDTYSSIKLSIYESNYFLRDFDPNSSFGDVQNYFSNGALSENEMISVADLQFEPIDIIDELEISNDAIVLNSGEDNETIQPPAIRLEYTDPSSDAFQFWQTKILGLPQNANELSNSNNFNNYFRGIFFKAESVSSGQGSLIGLNLSSDNANITLTYSQDPEEEGDERPQNTYVLRFNGNRINLLNNNFTNPITDGDPNNGDSKLFLKGGQGAVAKIKLFNGDEQEFENFKTTYANYDNETDAFVSYRRLINEANLIFYVDEAIVRGEEPSRIFIYDTENNLPLADYFLDLTIANTPIFSKPNHLGILERTENDFSSNGIKYKFKITEHLKRLIENSSTNVTLGLAVSGNVNLEEIIPQRNVLGQPEIQVPVSSVINPRGTILYGSNATDPEKRVQLEIFYTCLSSDEDCQ</sequence>
<dbReference type="InterPro" id="IPR025366">
    <property type="entry name" value="DUF4270"/>
</dbReference>
<evidence type="ECO:0000313" key="2">
    <source>
        <dbReference type="EMBL" id="MFC3876006.1"/>
    </source>
</evidence>
<dbReference type="EMBL" id="JBHSAT010000004">
    <property type="protein sequence ID" value="MFC3876006.1"/>
    <property type="molecule type" value="Genomic_DNA"/>
</dbReference>
<feature type="chain" id="PRO_5046909917" evidence="1">
    <location>
        <begin position="26"/>
        <end position="551"/>
    </location>
</feature>
<comment type="caution">
    <text evidence="2">The sequence shown here is derived from an EMBL/GenBank/DDBJ whole genome shotgun (WGS) entry which is preliminary data.</text>
</comment>
<dbReference type="RefSeq" id="WP_386096526.1">
    <property type="nucleotide sequence ID" value="NZ_JBHSAT010000004.1"/>
</dbReference>
<dbReference type="PROSITE" id="PS51257">
    <property type="entry name" value="PROKAR_LIPOPROTEIN"/>
    <property type="match status" value="1"/>
</dbReference>
<gene>
    <name evidence="2" type="ORF">ACFOSX_02080</name>
</gene>
<proteinExistence type="predicted"/>
<dbReference type="Proteomes" id="UP001595812">
    <property type="component" value="Unassembled WGS sequence"/>
</dbReference>
<keyword evidence="1" id="KW-0732">Signal</keyword>
<keyword evidence="3" id="KW-1185">Reference proteome</keyword>
<evidence type="ECO:0000313" key="3">
    <source>
        <dbReference type="Proteomes" id="UP001595812"/>
    </source>
</evidence>
<evidence type="ECO:0000256" key="1">
    <source>
        <dbReference type="SAM" id="SignalP"/>
    </source>
</evidence>
<accession>A0ABV8AH31</accession>
<feature type="signal peptide" evidence="1">
    <location>
        <begin position="1"/>
        <end position="25"/>
    </location>
</feature>
<protein>
    <submittedName>
        <fullName evidence="2">DUF4270 domain-containing protein</fullName>
    </submittedName>
</protein>
<dbReference type="Pfam" id="PF14092">
    <property type="entry name" value="DUF4270"/>
    <property type="match status" value="1"/>
</dbReference>
<organism evidence="2 3">
    <name type="scientific">Winogradskyella maritima</name>
    <dbReference type="NCBI Taxonomy" id="1517766"/>
    <lineage>
        <taxon>Bacteria</taxon>
        <taxon>Pseudomonadati</taxon>
        <taxon>Bacteroidota</taxon>
        <taxon>Flavobacteriia</taxon>
        <taxon>Flavobacteriales</taxon>
        <taxon>Flavobacteriaceae</taxon>
        <taxon>Winogradskyella</taxon>
    </lineage>
</organism>
<reference evidence="3" key="1">
    <citation type="journal article" date="2019" name="Int. J. Syst. Evol. Microbiol.">
        <title>The Global Catalogue of Microorganisms (GCM) 10K type strain sequencing project: providing services to taxonomists for standard genome sequencing and annotation.</title>
        <authorList>
            <consortium name="The Broad Institute Genomics Platform"/>
            <consortium name="The Broad Institute Genome Sequencing Center for Infectious Disease"/>
            <person name="Wu L."/>
            <person name="Ma J."/>
        </authorList>
    </citation>
    <scope>NUCLEOTIDE SEQUENCE [LARGE SCALE GENOMIC DNA]</scope>
    <source>
        <strain evidence="3">CECT 8979</strain>
    </source>
</reference>